<sequence length="131" mass="14637">MSRGRRLSNCHRSKRHSRSTRAELQLPVSRVDRLLRERQGTQRLSSATPVFLTAVLEYLTANILDLAGKEASANHRVRISPEHVQRALTNNENLCHLFEPSPFSSQPTAAPTPSQEEVGMPRPPSPATPHQ</sequence>
<feature type="compositionally biased region" description="Basic residues" evidence="2">
    <location>
        <begin position="1"/>
        <end position="19"/>
    </location>
</feature>
<dbReference type="GO" id="GO:0030154">
    <property type="term" value="P:cell differentiation"/>
    <property type="evidence" value="ECO:0007669"/>
    <property type="project" value="UniProtKB-KW"/>
</dbReference>
<dbReference type="SMART" id="SM00414">
    <property type="entry name" value="H2A"/>
    <property type="match status" value="1"/>
</dbReference>
<gene>
    <name evidence="5" type="primary">LOC110142402</name>
</gene>
<evidence type="ECO:0000259" key="3">
    <source>
        <dbReference type="Pfam" id="PF00125"/>
    </source>
</evidence>
<dbReference type="InterPro" id="IPR007125">
    <property type="entry name" value="H2A/H2B/H3"/>
</dbReference>
<dbReference type="SUPFAM" id="SSF47113">
    <property type="entry name" value="Histone-fold"/>
    <property type="match status" value="1"/>
</dbReference>
<reference evidence="5" key="2">
    <citation type="submission" date="2025-08" db="UniProtKB">
        <authorList>
            <consortium name="RefSeq"/>
        </authorList>
    </citation>
    <scope>IDENTIFICATION</scope>
    <source>
        <tissue evidence="5">Tongue muscle</tissue>
    </source>
</reference>
<dbReference type="KEGG" id="ovr:110142402"/>
<dbReference type="GO" id="GO:0007283">
    <property type="term" value="P:spermatogenesis"/>
    <property type="evidence" value="ECO:0007669"/>
    <property type="project" value="UniProtKB-KW"/>
</dbReference>
<evidence type="ECO:0000313" key="4">
    <source>
        <dbReference type="Proteomes" id="UP001652640"/>
    </source>
</evidence>
<protein>
    <recommendedName>
        <fullName evidence="1">Histone H2A</fullName>
    </recommendedName>
</protein>
<keyword evidence="1" id="KW-0238">DNA-binding</keyword>
<dbReference type="GO" id="GO:0003677">
    <property type="term" value="F:DNA binding"/>
    <property type="evidence" value="ECO:0007669"/>
    <property type="project" value="UniProtKB-KW"/>
</dbReference>
<accession>A0A6J0Y6K8</accession>
<dbReference type="OrthoDB" id="9421954at2759"/>
<dbReference type="Proteomes" id="UP001652640">
    <property type="component" value="Chromosome X"/>
</dbReference>
<keyword evidence="1" id="KW-0544">Nucleosome core</keyword>
<dbReference type="GO" id="GO:0000786">
    <property type="term" value="C:nucleosome"/>
    <property type="evidence" value="ECO:0007669"/>
    <property type="project" value="UniProtKB-KW"/>
</dbReference>
<dbReference type="AlphaFoldDB" id="A0A6J0Y6K8"/>
<dbReference type="CDD" id="cd00074">
    <property type="entry name" value="HFD_H2A"/>
    <property type="match status" value="1"/>
</dbReference>
<feature type="region of interest" description="Disordered" evidence="2">
    <location>
        <begin position="1"/>
        <end position="22"/>
    </location>
</feature>
<organism evidence="4 5">
    <name type="scientific">Odocoileus virginianus</name>
    <name type="common">White-tailed deer</name>
    <dbReference type="NCBI Taxonomy" id="9874"/>
    <lineage>
        <taxon>Eukaryota</taxon>
        <taxon>Metazoa</taxon>
        <taxon>Chordata</taxon>
        <taxon>Craniata</taxon>
        <taxon>Vertebrata</taxon>
        <taxon>Euteleostomi</taxon>
        <taxon>Mammalia</taxon>
        <taxon>Eutheria</taxon>
        <taxon>Laurasiatheria</taxon>
        <taxon>Artiodactyla</taxon>
        <taxon>Ruminantia</taxon>
        <taxon>Pecora</taxon>
        <taxon>Cervidae</taxon>
        <taxon>Odocoileinae</taxon>
        <taxon>Odocoileus</taxon>
    </lineage>
</organism>
<keyword evidence="1" id="KW-0158">Chromosome</keyword>
<evidence type="ECO:0000256" key="2">
    <source>
        <dbReference type="SAM" id="MobiDB-lite"/>
    </source>
</evidence>
<dbReference type="GO" id="GO:0005634">
    <property type="term" value="C:nucleus"/>
    <property type="evidence" value="ECO:0007669"/>
    <property type="project" value="UniProtKB-SubCell"/>
</dbReference>
<dbReference type="GO" id="GO:0005721">
    <property type="term" value="C:pericentric heterochromatin"/>
    <property type="evidence" value="ECO:0007669"/>
    <property type="project" value="UniProtKB-ARBA"/>
</dbReference>
<dbReference type="InterPro" id="IPR009072">
    <property type="entry name" value="Histone-fold"/>
</dbReference>
<evidence type="ECO:0000256" key="1">
    <source>
        <dbReference type="RuleBase" id="RU003767"/>
    </source>
</evidence>
<feature type="compositionally biased region" description="Pro residues" evidence="2">
    <location>
        <begin position="121"/>
        <end position="131"/>
    </location>
</feature>
<keyword evidence="1" id="KW-0539">Nucleus</keyword>
<dbReference type="InParanoid" id="A0A6J0Y6K8"/>
<dbReference type="PANTHER" id="PTHR23430">
    <property type="entry name" value="HISTONE H2A"/>
    <property type="match status" value="1"/>
</dbReference>
<keyword evidence="4" id="KW-1185">Reference proteome</keyword>
<dbReference type="RefSeq" id="XP_020757205.2">
    <property type="nucleotide sequence ID" value="XM_020901546.2"/>
</dbReference>
<comment type="subunit">
    <text evidence="1">The nucleosome is a histone octamer containing two molecules each of H2A, H2B, H3 and H4 assembled in one H3-H4 heterotetramer and two H2A-H2B heterodimers. The octamer wraps approximately 147 bp of DNA.</text>
</comment>
<feature type="compositionally biased region" description="Polar residues" evidence="2">
    <location>
        <begin position="102"/>
        <end position="115"/>
    </location>
</feature>
<name>A0A6J0Y6K8_ODOVR</name>
<dbReference type="GO" id="GO:0030527">
    <property type="term" value="F:structural constituent of chromatin"/>
    <property type="evidence" value="ECO:0007669"/>
    <property type="project" value="InterPro"/>
</dbReference>
<comment type="similarity">
    <text evidence="1">Belongs to the histone H2A family.</text>
</comment>
<dbReference type="GO" id="GO:0046982">
    <property type="term" value="F:protein heterodimerization activity"/>
    <property type="evidence" value="ECO:0007669"/>
    <property type="project" value="InterPro"/>
</dbReference>
<dbReference type="PRINTS" id="PR00620">
    <property type="entry name" value="HISTONEH2A"/>
</dbReference>
<dbReference type="InterPro" id="IPR002119">
    <property type="entry name" value="Histone_H2A"/>
</dbReference>
<comment type="subcellular location">
    <subcellularLocation>
        <location evidence="1">Nucleus</location>
    </subcellularLocation>
</comment>
<proteinExistence type="inferred from homology"/>
<feature type="region of interest" description="Disordered" evidence="2">
    <location>
        <begin position="98"/>
        <end position="131"/>
    </location>
</feature>
<reference evidence="4" key="1">
    <citation type="journal article" date="2022" name="J. Hered.">
        <title>A De Novo Chromosome-Level Genome Assembly of the White-Tailed Deer, Odocoileus Virginianus.</title>
        <authorList>
            <person name="London E.W."/>
            <person name="Roca A.L."/>
            <person name="Novakofski J.E."/>
            <person name="Mateus-Pinilla N.E."/>
        </authorList>
    </citation>
    <scope>NUCLEOTIDE SEQUENCE [LARGE SCALE GENOMIC DNA]</scope>
</reference>
<dbReference type="GeneID" id="110142402"/>
<evidence type="ECO:0000313" key="5">
    <source>
        <dbReference type="RefSeq" id="XP_020757205.2"/>
    </source>
</evidence>
<dbReference type="Gene3D" id="1.10.20.10">
    <property type="entry name" value="Histone, subunit A"/>
    <property type="match status" value="1"/>
</dbReference>
<feature type="domain" description="Core Histone H2A/H2B/H3" evidence="3">
    <location>
        <begin position="11"/>
        <end position="88"/>
    </location>
</feature>
<dbReference type="Pfam" id="PF00125">
    <property type="entry name" value="Histone"/>
    <property type="match status" value="1"/>
</dbReference>
<dbReference type="FunCoup" id="A0A6J0Y6K8">
    <property type="interactions" value="4"/>
</dbReference>